<keyword evidence="3" id="KW-1185">Reference proteome</keyword>
<dbReference type="EMBL" id="BMIF01000004">
    <property type="protein sequence ID" value="GGA64640.1"/>
    <property type="molecule type" value="Genomic_DNA"/>
</dbReference>
<protein>
    <recommendedName>
        <fullName evidence="4">Alkaline proteinase inhibitor/ Outer membrane lipoprotein Omp19 domain-containing protein</fullName>
    </recommendedName>
</protein>
<organism evidence="2 3">
    <name type="scientific">Nitratireductor aestuarii</name>
    <dbReference type="NCBI Taxonomy" id="1735103"/>
    <lineage>
        <taxon>Bacteria</taxon>
        <taxon>Pseudomonadati</taxon>
        <taxon>Pseudomonadota</taxon>
        <taxon>Alphaproteobacteria</taxon>
        <taxon>Hyphomicrobiales</taxon>
        <taxon>Phyllobacteriaceae</taxon>
        <taxon>Nitratireductor</taxon>
    </lineage>
</organism>
<evidence type="ECO:0000313" key="3">
    <source>
        <dbReference type="Proteomes" id="UP000636264"/>
    </source>
</evidence>
<accession>A0A916RQB6</accession>
<reference evidence="2" key="2">
    <citation type="submission" date="2020-09" db="EMBL/GenBank/DDBJ databases">
        <authorList>
            <person name="Sun Q."/>
            <person name="Zhou Y."/>
        </authorList>
    </citation>
    <scope>NUCLEOTIDE SEQUENCE</scope>
    <source>
        <strain evidence="2">CGMCC 1.15320</strain>
    </source>
</reference>
<comment type="caution">
    <text evidence="2">The sequence shown here is derived from an EMBL/GenBank/DDBJ whole genome shotgun (WGS) entry which is preliminary data.</text>
</comment>
<reference evidence="2" key="1">
    <citation type="journal article" date="2014" name="Int. J. Syst. Evol. Microbiol.">
        <title>Complete genome sequence of Corynebacterium casei LMG S-19264T (=DSM 44701T), isolated from a smear-ripened cheese.</title>
        <authorList>
            <consortium name="US DOE Joint Genome Institute (JGI-PGF)"/>
            <person name="Walter F."/>
            <person name="Albersmeier A."/>
            <person name="Kalinowski J."/>
            <person name="Ruckert C."/>
        </authorList>
    </citation>
    <scope>NUCLEOTIDE SEQUENCE</scope>
    <source>
        <strain evidence="2">CGMCC 1.15320</strain>
    </source>
</reference>
<dbReference type="InterPro" id="IPR016085">
    <property type="entry name" value="Protease_inh_B-barrel_dom"/>
</dbReference>
<feature type="signal peptide" evidence="1">
    <location>
        <begin position="1"/>
        <end position="22"/>
    </location>
</feature>
<keyword evidence="1" id="KW-0732">Signal</keyword>
<dbReference type="SUPFAM" id="SSF50882">
    <property type="entry name" value="beta-Barrel protease inhibitors"/>
    <property type="match status" value="1"/>
</dbReference>
<proteinExistence type="predicted"/>
<sequence>MKLAYLAVAAALGAFGAGPALMTPDEAASNVDGRHTSAITAGASYQLKVVGLERGCAVTLRKEQSRLHIAPGCSSLSGQLADARFWQKDANGDLLFISDDGRTVAQFFPGDGVAYESVKPVTPIMMLDEL</sequence>
<dbReference type="Proteomes" id="UP000636264">
    <property type="component" value="Unassembled WGS sequence"/>
</dbReference>
<evidence type="ECO:0000256" key="1">
    <source>
        <dbReference type="SAM" id="SignalP"/>
    </source>
</evidence>
<evidence type="ECO:0008006" key="4">
    <source>
        <dbReference type="Google" id="ProtNLM"/>
    </source>
</evidence>
<dbReference type="GO" id="GO:0004866">
    <property type="term" value="F:endopeptidase inhibitor activity"/>
    <property type="evidence" value="ECO:0007669"/>
    <property type="project" value="InterPro"/>
</dbReference>
<dbReference type="RefSeq" id="WP_188720712.1">
    <property type="nucleotide sequence ID" value="NZ_BMIF01000004.1"/>
</dbReference>
<name>A0A916RQB6_9HYPH</name>
<evidence type="ECO:0000313" key="2">
    <source>
        <dbReference type="EMBL" id="GGA64640.1"/>
    </source>
</evidence>
<dbReference type="AlphaFoldDB" id="A0A916RQB6"/>
<gene>
    <name evidence="2" type="ORF">GCM10011385_18030</name>
</gene>
<feature type="chain" id="PRO_5037138485" description="Alkaline proteinase inhibitor/ Outer membrane lipoprotein Omp19 domain-containing protein" evidence="1">
    <location>
        <begin position="23"/>
        <end position="130"/>
    </location>
</feature>
<dbReference type="Gene3D" id="2.40.128.10">
    <property type="match status" value="1"/>
</dbReference>